<organism evidence="4 5">
    <name type="scientific">Bowmanella pacifica</name>
    <dbReference type="NCBI Taxonomy" id="502051"/>
    <lineage>
        <taxon>Bacteria</taxon>
        <taxon>Pseudomonadati</taxon>
        <taxon>Pseudomonadota</taxon>
        <taxon>Gammaproteobacteria</taxon>
        <taxon>Alteromonadales</taxon>
        <taxon>Alteromonadaceae</taxon>
        <taxon>Bowmanella</taxon>
    </lineage>
</organism>
<keyword evidence="2" id="KW-0472">Membrane</keyword>
<dbReference type="GO" id="GO:0052689">
    <property type="term" value="F:carboxylic ester hydrolase activity"/>
    <property type="evidence" value="ECO:0007669"/>
    <property type="project" value="UniProtKB-ARBA"/>
</dbReference>
<dbReference type="PANTHER" id="PTHR22946">
    <property type="entry name" value="DIENELACTONE HYDROLASE DOMAIN-CONTAINING PROTEIN-RELATED"/>
    <property type="match status" value="1"/>
</dbReference>
<evidence type="ECO:0000256" key="1">
    <source>
        <dbReference type="ARBA" id="ARBA00022801"/>
    </source>
</evidence>
<comment type="caution">
    <text evidence="4">The sequence shown here is derived from an EMBL/GenBank/DDBJ whole genome shotgun (WGS) entry which is preliminary data.</text>
</comment>
<feature type="transmembrane region" description="Helical" evidence="2">
    <location>
        <begin position="9"/>
        <end position="27"/>
    </location>
</feature>
<dbReference type="Gene3D" id="3.40.50.1820">
    <property type="entry name" value="alpha/beta hydrolase"/>
    <property type="match status" value="1"/>
</dbReference>
<evidence type="ECO:0000256" key="2">
    <source>
        <dbReference type="SAM" id="Phobius"/>
    </source>
</evidence>
<evidence type="ECO:0000259" key="3">
    <source>
        <dbReference type="Pfam" id="PF05448"/>
    </source>
</evidence>
<keyword evidence="2" id="KW-1133">Transmembrane helix</keyword>
<evidence type="ECO:0000313" key="5">
    <source>
        <dbReference type="Proteomes" id="UP000606935"/>
    </source>
</evidence>
<reference evidence="4" key="2">
    <citation type="submission" date="2020-09" db="EMBL/GenBank/DDBJ databases">
        <authorList>
            <person name="Sun Q."/>
            <person name="Zhou Y."/>
        </authorList>
    </citation>
    <scope>NUCLEOTIDE SEQUENCE</scope>
    <source>
        <strain evidence="4">CGMCC 1.7086</strain>
    </source>
</reference>
<dbReference type="InterPro" id="IPR050261">
    <property type="entry name" value="FrsA_esterase"/>
</dbReference>
<accession>A0A917YZD5</accession>
<name>A0A917YZD5_9ALTE</name>
<evidence type="ECO:0000313" key="4">
    <source>
        <dbReference type="EMBL" id="GGO69725.1"/>
    </source>
</evidence>
<dbReference type="SUPFAM" id="SSF53474">
    <property type="entry name" value="alpha/beta-Hydrolases"/>
    <property type="match status" value="1"/>
</dbReference>
<dbReference type="RefSeq" id="WP_188694588.1">
    <property type="nucleotide sequence ID" value="NZ_BMLS01000003.1"/>
</dbReference>
<protein>
    <recommendedName>
        <fullName evidence="3">Acetyl xylan esterase domain-containing protein</fullName>
    </recommendedName>
</protein>
<dbReference type="InterPro" id="IPR029058">
    <property type="entry name" value="AB_hydrolase_fold"/>
</dbReference>
<dbReference type="AlphaFoldDB" id="A0A917YZD5"/>
<dbReference type="Pfam" id="PF05448">
    <property type="entry name" value="AXE1"/>
    <property type="match status" value="1"/>
</dbReference>
<dbReference type="InterPro" id="IPR008391">
    <property type="entry name" value="AXE1_dom"/>
</dbReference>
<dbReference type="EMBL" id="BMLS01000003">
    <property type="protein sequence ID" value="GGO69725.1"/>
    <property type="molecule type" value="Genomic_DNA"/>
</dbReference>
<sequence length="304" mass="34606">MPKFLQRRLVILFMALVGVAAIWYNFFRLAPYSLTEQQRQQAFEVSGAADLSLKMQPLSTTAWQFTYTSFDGATVNGQLHYPAPPSEIHHKIPVLIGVHAMGRSQIRWWQDSFNGSPTLTQVHKLSRMALDAGYAVVAIDAREHGQRKNPERSLKRIMWGLHLWGERHHYEAMIHDTVVDHRILLDWLSTQPQFDNQQLHVAGYSMGAQVSLLLAAVDKRISKVLAVVPPHVDDKTALVSVLQWVAGLKDNSVTLLSADNDEHASQEDNQRLFNLIPSQSKQHIRFNAGHILPEDYPTKLQHWF</sequence>
<keyword evidence="5" id="KW-1185">Reference proteome</keyword>
<feature type="domain" description="Acetyl xylan esterase" evidence="3">
    <location>
        <begin position="60"/>
        <end position="229"/>
    </location>
</feature>
<dbReference type="Proteomes" id="UP000606935">
    <property type="component" value="Unassembled WGS sequence"/>
</dbReference>
<proteinExistence type="predicted"/>
<keyword evidence="2" id="KW-0812">Transmembrane</keyword>
<gene>
    <name evidence="4" type="ORF">GCM10010982_21560</name>
</gene>
<keyword evidence="1" id="KW-0378">Hydrolase</keyword>
<dbReference type="PANTHER" id="PTHR22946:SF9">
    <property type="entry name" value="POLYKETIDE TRANSFERASE AF380"/>
    <property type="match status" value="1"/>
</dbReference>
<reference evidence="4" key="1">
    <citation type="journal article" date="2014" name="Int. J. Syst. Evol. Microbiol.">
        <title>Complete genome sequence of Corynebacterium casei LMG S-19264T (=DSM 44701T), isolated from a smear-ripened cheese.</title>
        <authorList>
            <consortium name="US DOE Joint Genome Institute (JGI-PGF)"/>
            <person name="Walter F."/>
            <person name="Albersmeier A."/>
            <person name="Kalinowski J."/>
            <person name="Ruckert C."/>
        </authorList>
    </citation>
    <scope>NUCLEOTIDE SEQUENCE</scope>
    <source>
        <strain evidence="4">CGMCC 1.7086</strain>
    </source>
</reference>